<organism evidence="1 2">
    <name type="scientific">Nitrobacter vulgaris</name>
    <dbReference type="NCBI Taxonomy" id="29421"/>
    <lineage>
        <taxon>Bacteria</taxon>
        <taxon>Pseudomonadati</taxon>
        <taxon>Pseudomonadota</taxon>
        <taxon>Alphaproteobacteria</taxon>
        <taxon>Hyphomicrobiales</taxon>
        <taxon>Nitrobacteraceae</taxon>
        <taxon>Nitrobacter</taxon>
    </lineage>
</organism>
<name>A0A1V4HTN0_NITVU</name>
<dbReference type="RefSeq" id="WP_079448434.1">
    <property type="nucleotide sequence ID" value="NZ_MWPQ01000070.1"/>
</dbReference>
<dbReference type="EMBL" id="MWPQ01000070">
    <property type="protein sequence ID" value="OPH81331.1"/>
    <property type="molecule type" value="Genomic_DNA"/>
</dbReference>
<gene>
    <name evidence="1" type="ORF">B2M20_18205</name>
</gene>
<dbReference type="Proteomes" id="UP000189940">
    <property type="component" value="Unassembled WGS sequence"/>
</dbReference>
<dbReference type="OrthoDB" id="4119964at2"/>
<dbReference type="AlphaFoldDB" id="A0A1V4HTN0"/>
<protein>
    <recommendedName>
        <fullName evidence="3">DUF2971 domain-containing protein</fullName>
    </recommendedName>
</protein>
<evidence type="ECO:0008006" key="3">
    <source>
        <dbReference type="Google" id="ProtNLM"/>
    </source>
</evidence>
<comment type="caution">
    <text evidence="1">The sequence shown here is derived from an EMBL/GenBank/DDBJ whole genome shotgun (WGS) entry which is preliminary data.</text>
</comment>
<dbReference type="Pfam" id="PF11185">
    <property type="entry name" value="DUF2971"/>
    <property type="match status" value="1"/>
</dbReference>
<evidence type="ECO:0000313" key="2">
    <source>
        <dbReference type="Proteomes" id="UP000189940"/>
    </source>
</evidence>
<evidence type="ECO:0000313" key="1">
    <source>
        <dbReference type="EMBL" id="OPH81331.1"/>
    </source>
</evidence>
<sequence>MRLYHFLNAEYGLLNIRHRRIKVGRINELNDPFEFLGAATKSASLRRRYQRLKDGLNDYMGLVCFSANWNNPVQWGHYADRHRGICLGFEVSAQAHKVTYVSERLLARPSAMKSEGPKAQAHVTEILTTKFEHWSYEDEYRLFPQLQDQDPSGHYFIEFDDQVALREVIVGHRSTISRDDVAQALGSLQPQVTNYKARLAFRSFNVVRQRNDRLWE</sequence>
<reference evidence="1 2" key="1">
    <citation type="submission" date="2017-02" db="EMBL/GenBank/DDBJ databases">
        <title>Genome sequence of the nitrite-oxidizing bacterium Nitrobacter vulgaris strain Ab1.</title>
        <authorList>
            <person name="Mellbye B.L."/>
            <person name="Davis E.W."/>
            <person name="Spieck E."/>
            <person name="Chang J.H."/>
            <person name="Bottomley P.J."/>
            <person name="Sayavedra-Soto L.A."/>
        </authorList>
    </citation>
    <scope>NUCLEOTIDE SEQUENCE [LARGE SCALE GENOMIC DNA]</scope>
    <source>
        <strain evidence="1 2">Ab1</strain>
    </source>
</reference>
<dbReference type="STRING" id="29421.B2M20_18205"/>
<keyword evidence="2" id="KW-1185">Reference proteome</keyword>
<proteinExistence type="predicted"/>
<accession>A0A1V4HTN0</accession>
<dbReference type="InterPro" id="IPR021352">
    <property type="entry name" value="DUF2971"/>
</dbReference>